<keyword evidence="1" id="KW-0479">Metal-binding</keyword>
<evidence type="ECO:0000259" key="2">
    <source>
        <dbReference type="PROSITE" id="PS50966"/>
    </source>
</evidence>
<organism evidence="3 4">
    <name type="scientific">Dactylosporangium fulvum</name>
    <dbReference type="NCBI Taxonomy" id="53359"/>
    <lineage>
        <taxon>Bacteria</taxon>
        <taxon>Bacillati</taxon>
        <taxon>Actinomycetota</taxon>
        <taxon>Actinomycetes</taxon>
        <taxon>Micromonosporales</taxon>
        <taxon>Micromonosporaceae</taxon>
        <taxon>Dactylosporangium</taxon>
    </lineage>
</organism>
<evidence type="ECO:0000313" key="4">
    <source>
        <dbReference type="Proteomes" id="UP001059617"/>
    </source>
</evidence>
<accession>A0ABY5W593</accession>
<dbReference type="Proteomes" id="UP001059617">
    <property type="component" value="Chromosome"/>
</dbReference>
<evidence type="ECO:0000256" key="1">
    <source>
        <dbReference type="PROSITE-ProRule" id="PRU00325"/>
    </source>
</evidence>
<dbReference type="EMBL" id="CP073720">
    <property type="protein sequence ID" value="UWP84717.1"/>
    <property type="molecule type" value="Genomic_DNA"/>
</dbReference>
<keyword evidence="1" id="KW-0862">Zinc</keyword>
<keyword evidence="4" id="KW-1185">Reference proteome</keyword>
<evidence type="ECO:0000313" key="3">
    <source>
        <dbReference type="EMBL" id="UWP84717.1"/>
    </source>
</evidence>
<proteinExistence type="predicted"/>
<sequence length="315" mass="33241">MTRPDHWGNRTLRVEGGIRARSTRGAIGSSWWSKRFLAVLESFALGTRLTRGRNYARAGQVLSLDITPGAVEATVQGSRPKPYEARIGLAVFPGDVWARVEAALAAEALGAAKLLAGELPPHVEDVFTGAGAPLFPARITDLGLHCSCPDSAVPCKHLAATFYLLAERFDADPFQILLWRGRARDALLANLRELRTGADSAAPAEAAEAAAVAGAGAAALGGAAVPAQAAQAAALADTGAEPSRAAPLPTRTARVLAELTEPEVELERFWVPPVPVTDPEPVAVAERDLLLRQLPTPGPALGGPELLRVLRSWYR</sequence>
<dbReference type="InterPro" id="IPR007527">
    <property type="entry name" value="Znf_SWIM"/>
</dbReference>
<keyword evidence="1" id="KW-0863">Zinc-finger</keyword>
<gene>
    <name evidence="3" type="ORF">Dfulv_11010</name>
</gene>
<reference evidence="3" key="2">
    <citation type="submission" date="2022-09" db="EMBL/GenBank/DDBJ databases">
        <title>Biosynthetic gene clusters of Dactylosporangioum fulvum.</title>
        <authorList>
            <person name="Caradec T."/>
        </authorList>
    </citation>
    <scope>NUCLEOTIDE SEQUENCE</scope>
    <source>
        <strain evidence="3">NRRL B-16292</strain>
    </source>
</reference>
<dbReference type="PANTHER" id="PTHR38133:SF1">
    <property type="entry name" value="SLR1429 PROTEIN"/>
    <property type="match status" value="1"/>
</dbReference>
<reference evidence="3" key="1">
    <citation type="submission" date="2021-04" db="EMBL/GenBank/DDBJ databases">
        <authorList>
            <person name="Hartkoorn R.C."/>
            <person name="Beaudoing E."/>
            <person name="Hot D."/>
        </authorList>
    </citation>
    <scope>NUCLEOTIDE SEQUENCE</scope>
    <source>
        <strain evidence="3">NRRL B-16292</strain>
    </source>
</reference>
<dbReference type="RefSeq" id="WP_259862661.1">
    <property type="nucleotide sequence ID" value="NZ_CP073720.1"/>
</dbReference>
<feature type="domain" description="SWIM-type" evidence="2">
    <location>
        <begin position="135"/>
        <end position="166"/>
    </location>
</feature>
<protein>
    <submittedName>
        <fullName evidence="3">SWIM zinc finger family protein</fullName>
    </submittedName>
</protein>
<dbReference type="Pfam" id="PF04434">
    <property type="entry name" value="SWIM"/>
    <property type="match status" value="1"/>
</dbReference>
<dbReference type="PANTHER" id="PTHR38133">
    <property type="entry name" value="SLR1429 PROTEIN"/>
    <property type="match status" value="1"/>
</dbReference>
<name>A0ABY5W593_9ACTN</name>
<dbReference type="PROSITE" id="PS50966">
    <property type="entry name" value="ZF_SWIM"/>
    <property type="match status" value="1"/>
</dbReference>